<evidence type="ECO:0000256" key="1">
    <source>
        <dbReference type="ARBA" id="ARBA00004651"/>
    </source>
</evidence>
<organism evidence="13 14">
    <name type="scientific">Ranitomeya imitator</name>
    <name type="common">mimic poison frog</name>
    <dbReference type="NCBI Taxonomy" id="111125"/>
    <lineage>
        <taxon>Eukaryota</taxon>
        <taxon>Metazoa</taxon>
        <taxon>Chordata</taxon>
        <taxon>Craniata</taxon>
        <taxon>Vertebrata</taxon>
        <taxon>Euteleostomi</taxon>
        <taxon>Amphibia</taxon>
        <taxon>Batrachia</taxon>
        <taxon>Anura</taxon>
        <taxon>Neobatrachia</taxon>
        <taxon>Hyloidea</taxon>
        <taxon>Dendrobatidae</taxon>
        <taxon>Dendrobatinae</taxon>
        <taxon>Ranitomeya</taxon>
    </lineage>
</organism>
<dbReference type="InterPro" id="IPR017452">
    <property type="entry name" value="GPCR_Rhodpsn_7TM"/>
</dbReference>
<evidence type="ECO:0000256" key="5">
    <source>
        <dbReference type="ARBA" id="ARBA00022725"/>
    </source>
</evidence>
<reference evidence="13" key="1">
    <citation type="submission" date="2023-07" db="EMBL/GenBank/DDBJ databases">
        <authorList>
            <person name="Stuckert A."/>
        </authorList>
    </citation>
    <scope>NUCLEOTIDE SEQUENCE</scope>
</reference>
<feature type="transmembrane region" description="Helical" evidence="10">
    <location>
        <begin position="144"/>
        <end position="168"/>
    </location>
</feature>
<keyword evidence="7 10" id="KW-0472">Membrane</keyword>
<feature type="chain" id="PRO_5045827750" description="Olfactory receptor" evidence="11">
    <location>
        <begin position="21"/>
        <end position="255"/>
    </location>
</feature>
<evidence type="ECO:0000256" key="6">
    <source>
        <dbReference type="ARBA" id="ARBA00022989"/>
    </source>
</evidence>
<dbReference type="PROSITE" id="PS00237">
    <property type="entry name" value="G_PROTEIN_RECEP_F1_1"/>
    <property type="match status" value="1"/>
</dbReference>
<feature type="signal peptide" evidence="11">
    <location>
        <begin position="1"/>
        <end position="20"/>
    </location>
</feature>
<keyword evidence="6 10" id="KW-1133">Transmembrane helix</keyword>
<comment type="similarity">
    <text evidence="9">Belongs to the G-protein coupled receptor 1 family.</text>
</comment>
<keyword evidence="14" id="KW-1185">Reference proteome</keyword>
<dbReference type="PROSITE" id="PS50262">
    <property type="entry name" value="G_PROTEIN_RECEP_F1_2"/>
    <property type="match status" value="1"/>
</dbReference>
<evidence type="ECO:0000259" key="12">
    <source>
        <dbReference type="PROSITE" id="PS50262"/>
    </source>
</evidence>
<feature type="domain" description="G-protein coupled receptors family 1 profile" evidence="12">
    <location>
        <begin position="1"/>
        <end position="232"/>
    </location>
</feature>
<dbReference type="PRINTS" id="PR00237">
    <property type="entry name" value="GPCRRHODOPSN"/>
</dbReference>
<evidence type="ECO:0000256" key="2">
    <source>
        <dbReference type="ARBA" id="ARBA00022475"/>
    </source>
</evidence>
<keyword evidence="9" id="KW-0297">G-protein coupled receptor</keyword>
<dbReference type="Proteomes" id="UP001176940">
    <property type="component" value="Unassembled WGS sequence"/>
</dbReference>
<feature type="transmembrane region" description="Helical" evidence="10">
    <location>
        <begin position="86"/>
        <end position="108"/>
    </location>
</feature>
<keyword evidence="8 9" id="KW-0807">Transducer</keyword>
<keyword evidence="9" id="KW-0675">Receptor</keyword>
<evidence type="ECO:0000256" key="8">
    <source>
        <dbReference type="ARBA" id="ARBA00023224"/>
    </source>
</evidence>
<dbReference type="InterPro" id="IPR000725">
    <property type="entry name" value="Olfact_rcpt"/>
</dbReference>
<dbReference type="PANTHER" id="PTHR26453">
    <property type="entry name" value="OLFACTORY RECEPTOR"/>
    <property type="match status" value="1"/>
</dbReference>
<evidence type="ECO:0000256" key="11">
    <source>
        <dbReference type="SAM" id="SignalP"/>
    </source>
</evidence>
<protein>
    <recommendedName>
        <fullName evidence="10">Olfactory receptor</fullName>
    </recommendedName>
</protein>
<evidence type="ECO:0000256" key="7">
    <source>
        <dbReference type="ARBA" id="ARBA00023136"/>
    </source>
</evidence>
<dbReference type="EMBL" id="CAUEEQ010077359">
    <property type="protein sequence ID" value="CAJ0966816.1"/>
    <property type="molecule type" value="Genomic_DNA"/>
</dbReference>
<proteinExistence type="inferred from homology"/>
<dbReference type="Gene3D" id="1.20.1070.10">
    <property type="entry name" value="Rhodopsin 7-helix transmembrane proteins"/>
    <property type="match status" value="1"/>
</dbReference>
<keyword evidence="5 10" id="KW-0552">Olfaction</keyword>
<keyword evidence="2 10" id="KW-1003">Cell membrane</keyword>
<feature type="transmembrane region" description="Helical" evidence="10">
    <location>
        <begin position="215"/>
        <end position="234"/>
    </location>
</feature>
<comment type="subcellular location">
    <subcellularLocation>
        <location evidence="1 10">Cell membrane</location>
        <topology evidence="1 10">Multi-pass membrane protein</topology>
    </subcellularLocation>
</comment>
<evidence type="ECO:0000313" key="14">
    <source>
        <dbReference type="Proteomes" id="UP001176940"/>
    </source>
</evidence>
<evidence type="ECO:0000256" key="4">
    <source>
        <dbReference type="ARBA" id="ARBA00022692"/>
    </source>
</evidence>
<name>A0ABN9MM72_9NEOB</name>
<dbReference type="InterPro" id="IPR000276">
    <property type="entry name" value="GPCR_Rhodpsn"/>
</dbReference>
<evidence type="ECO:0000256" key="3">
    <source>
        <dbReference type="ARBA" id="ARBA00022606"/>
    </source>
</evidence>
<dbReference type="Pfam" id="PF13853">
    <property type="entry name" value="7tm_4"/>
    <property type="match status" value="1"/>
</dbReference>
<evidence type="ECO:0000256" key="9">
    <source>
        <dbReference type="RuleBase" id="RU000688"/>
    </source>
</evidence>
<keyword evidence="11" id="KW-0732">Signal</keyword>
<dbReference type="SUPFAM" id="SSF81321">
    <property type="entry name" value="Family A G protein-coupled receptor-like"/>
    <property type="match status" value="1"/>
</dbReference>
<gene>
    <name evidence="13" type="ORF">RIMI_LOCUS21695896</name>
</gene>
<comment type="caution">
    <text evidence="13">The sequence shown here is derived from an EMBL/GenBank/DDBJ whole genome shotgun (WGS) entry which is preliminary data.</text>
</comment>
<sequence length="255" mass="28848">MHTPMYYFLCHLSFIDVCYSSNSLPKMMIDVFSKKKTISIVGCLAQINTGIFLGETECLLLAVMAYDRYVAIRLPLHYTVIMNRKVCTNITFILWFGNFFISTIPMILKPLVFCGENKVDHFVCELIAILSLACGDISFHKMTIFVLGLFTLLLPLVFIVGSYVCIIYSVLKIRSGKSRAFSTCVSHLTVVFMYYGATITMYMAPANTYSSKQKYIALLYGAATPALNPLIYSLRNSDVNEAYKKFLNNFLKMVS</sequence>
<comment type="caution">
    <text evidence="10">Lacks conserved residue(s) required for the propagation of feature annotation.</text>
</comment>
<dbReference type="PRINTS" id="PR00245">
    <property type="entry name" value="OLFACTORYR"/>
</dbReference>
<evidence type="ECO:0000256" key="10">
    <source>
        <dbReference type="RuleBase" id="RU363047"/>
    </source>
</evidence>
<accession>A0ABN9MM72</accession>
<evidence type="ECO:0000313" key="13">
    <source>
        <dbReference type="EMBL" id="CAJ0966816.1"/>
    </source>
</evidence>
<keyword evidence="3 10" id="KW-0716">Sensory transduction</keyword>
<feature type="transmembrane region" description="Helical" evidence="10">
    <location>
        <begin position="180"/>
        <end position="203"/>
    </location>
</feature>
<keyword evidence="4 9" id="KW-0812">Transmembrane</keyword>